<dbReference type="AlphaFoldDB" id="A0AAW0E8J7"/>
<evidence type="ECO:0000259" key="1">
    <source>
        <dbReference type="PROSITE" id="PS50181"/>
    </source>
</evidence>
<organism evidence="2 3">
    <name type="scientific">Paramarasmius palmivorus</name>
    <dbReference type="NCBI Taxonomy" id="297713"/>
    <lineage>
        <taxon>Eukaryota</taxon>
        <taxon>Fungi</taxon>
        <taxon>Dikarya</taxon>
        <taxon>Basidiomycota</taxon>
        <taxon>Agaricomycotina</taxon>
        <taxon>Agaricomycetes</taxon>
        <taxon>Agaricomycetidae</taxon>
        <taxon>Agaricales</taxon>
        <taxon>Marasmiineae</taxon>
        <taxon>Marasmiaceae</taxon>
        <taxon>Paramarasmius</taxon>
    </lineage>
</organism>
<evidence type="ECO:0000313" key="3">
    <source>
        <dbReference type="Proteomes" id="UP001383192"/>
    </source>
</evidence>
<dbReference type="InterPro" id="IPR036047">
    <property type="entry name" value="F-box-like_dom_sf"/>
</dbReference>
<accession>A0AAW0E8J7</accession>
<dbReference type="SUPFAM" id="SSF81383">
    <property type="entry name" value="F-box domain"/>
    <property type="match status" value="1"/>
</dbReference>
<dbReference type="PROSITE" id="PS50181">
    <property type="entry name" value="FBOX"/>
    <property type="match status" value="1"/>
</dbReference>
<feature type="domain" description="F-box" evidence="1">
    <location>
        <begin position="12"/>
        <end position="58"/>
    </location>
</feature>
<keyword evidence="3" id="KW-1185">Reference proteome</keyword>
<name>A0AAW0E8J7_9AGAR</name>
<dbReference type="EMBL" id="JAYKXP010000003">
    <property type="protein sequence ID" value="KAK7060424.1"/>
    <property type="molecule type" value="Genomic_DNA"/>
</dbReference>
<dbReference type="Proteomes" id="UP001383192">
    <property type="component" value="Unassembled WGS sequence"/>
</dbReference>
<dbReference type="Pfam" id="PF00646">
    <property type="entry name" value="F-box"/>
    <property type="match status" value="1"/>
</dbReference>
<comment type="caution">
    <text evidence="2">The sequence shown here is derived from an EMBL/GenBank/DDBJ whole genome shotgun (WGS) entry which is preliminary data.</text>
</comment>
<dbReference type="InterPro" id="IPR001810">
    <property type="entry name" value="F-box_dom"/>
</dbReference>
<evidence type="ECO:0000313" key="2">
    <source>
        <dbReference type="EMBL" id="KAK7060424.1"/>
    </source>
</evidence>
<dbReference type="SMART" id="SM00256">
    <property type="entry name" value="FBOX"/>
    <property type="match status" value="1"/>
</dbReference>
<sequence>MSQRDAKIPCKTLSSQDFPIDLLLGISSWLPIRSALSFTSTCRRLYQLTTTKTFWLSLLHLAREVSSIAYPPGDLISLDVKALKDIALHTVRRDENMGSPEPMYFPESVAAFETGIRVNASSHVPGTRLLVLFNASDGKASCWETVSGKQVCVSGYVGKTILDWSSKKQYENKMLQAFFVANSAGAQIHELGTTAGFSEFNFCDLDSQSLVLLSYRLTIDIVIVDYTRGTRCVVHTDIPANDDAYQLEPSIRGEDLCLFVHHTNWTYFHTIATIGIPEESDISLVQLAKNKKYAWPGPRTKLEYSYLMSCSYVSRAWATLHYVADRQEPLAQGVDFFYWDPARSGQTVPLASFSIEGYLIDNGDDILIDNTSSSCVLFFHEPREMETITLKLLTFDEETYTPTFHTPQTPKESIILNRARLYNILFDELLGVMYFVTRTGNILCVPYA</sequence>
<proteinExistence type="predicted"/>
<protein>
    <recommendedName>
        <fullName evidence="1">F-box domain-containing protein</fullName>
    </recommendedName>
</protein>
<gene>
    <name evidence="2" type="ORF">VNI00_001189</name>
</gene>
<reference evidence="2 3" key="1">
    <citation type="submission" date="2024-01" db="EMBL/GenBank/DDBJ databases">
        <title>A draft genome for a cacao thread blight-causing isolate of Paramarasmius palmivorus.</title>
        <authorList>
            <person name="Baruah I.K."/>
            <person name="Bukari Y."/>
            <person name="Amoako-Attah I."/>
            <person name="Meinhardt L.W."/>
            <person name="Bailey B.A."/>
            <person name="Cohen S.P."/>
        </authorList>
    </citation>
    <scope>NUCLEOTIDE SEQUENCE [LARGE SCALE GENOMIC DNA]</scope>
    <source>
        <strain evidence="2 3">GH-12</strain>
    </source>
</reference>